<accession>A0ABP9BHL4</accession>
<evidence type="ECO:0000256" key="6">
    <source>
        <dbReference type="ARBA" id="ARBA00022989"/>
    </source>
</evidence>
<feature type="transmembrane region" description="Helical" evidence="9">
    <location>
        <begin position="140"/>
        <end position="156"/>
    </location>
</feature>
<feature type="transmembrane region" description="Helical" evidence="9">
    <location>
        <begin position="53"/>
        <end position="72"/>
    </location>
</feature>
<dbReference type="SUPFAM" id="SSF103481">
    <property type="entry name" value="Multidrug resistance efflux transporter EmrE"/>
    <property type="match status" value="2"/>
</dbReference>
<keyword evidence="7 9" id="KW-0472">Membrane</keyword>
<evidence type="ECO:0000313" key="11">
    <source>
        <dbReference type="EMBL" id="GAA4795754.1"/>
    </source>
</evidence>
<evidence type="ECO:0000256" key="3">
    <source>
        <dbReference type="ARBA" id="ARBA00022448"/>
    </source>
</evidence>
<sequence>MVATVDPNVRAAPAQERGGTGRGYAAAVGAYCLWGLSPAFWPLLEPADAVESVAHRVAWTLIGMLGVITVARRWGDLRGLPWRTWALITAGSVLIAVNWGTYIWSTTHAHVVDAALGYYATPLVSVLLAVVVLRERLRPAQWAAIGLAVAAVVVMTVGTGRLPWITLVLAVSFGLYGLVKNRVPLDPIPGLTAEGFLLGPLAIVFIVGIQIAGIGTFTGHGVGHALLLVAAGPVTALPLLLFAVGAKRLPLATLGVLQYINPTLQFLYGVLLNDEPMPPSRWVGVALVWAALALFTADALRAGRQPSVSGSRRTPLRRAPRRGPRTPTPG</sequence>
<feature type="transmembrane region" description="Helical" evidence="9">
    <location>
        <begin position="282"/>
        <end position="303"/>
    </location>
</feature>
<feature type="compositionally biased region" description="Basic residues" evidence="8">
    <location>
        <begin position="314"/>
        <end position="324"/>
    </location>
</feature>
<feature type="transmembrane region" description="Helical" evidence="9">
    <location>
        <begin position="225"/>
        <end position="244"/>
    </location>
</feature>
<dbReference type="InterPro" id="IPR037185">
    <property type="entry name" value="EmrE-like"/>
</dbReference>
<feature type="transmembrane region" description="Helical" evidence="9">
    <location>
        <begin position="162"/>
        <end position="179"/>
    </location>
</feature>
<dbReference type="InterPro" id="IPR004626">
    <property type="entry name" value="RarD"/>
</dbReference>
<comment type="subcellular location">
    <subcellularLocation>
        <location evidence="1">Cell membrane</location>
        <topology evidence="1">Multi-pass membrane protein</topology>
    </subcellularLocation>
</comment>
<feature type="domain" description="EamA" evidence="10">
    <location>
        <begin position="22"/>
        <end position="156"/>
    </location>
</feature>
<dbReference type="InterPro" id="IPR000620">
    <property type="entry name" value="EamA_dom"/>
</dbReference>
<feature type="transmembrane region" description="Helical" evidence="9">
    <location>
        <begin position="191"/>
        <end position="213"/>
    </location>
</feature>
<organism evidence="11 12">
    <name type="scientific">Actinomycetospora chlora</name>
    <dbReference type="NCBI Taxonomy" id="663608"/>
    <lineage>
        <taxon>Bacteria</taxon>
        <taxon>Bacillati</taxon>
        <taxon>Actinomycetota</taxon>
        <taxon>Actinomycetes</taxon>
        <taxon>Pseudonocardiales</taxon>
        <taxon>Pseudonocardiaceae</taxon>
        <taxon>Actinomycetospora</taxon>
    </lineage>
</organism>
<evidence type="ECO:0000256" key="7">
    <source>
        <dbReference type="ARBA" id="ARBA00023136"/>
    </source>
</evidence>
<comment type="similarity">
    <text evidence="2">Belongs to the EamA transporter family.</text>
</comment>
<evidence type="ECO:0000256" key="2">
    <source>
        <dbReference type="ARBA" id="ARBA00007362"/>
    </source>
</evidence>
<feature type="transmembrane region" description="Helical" evidence="9">
    <location>
        <begin position="23"/>
        <end position="41"/>
    </location>
</feature>
<name>A0ABP9BHL4_9PSEU</name>
<evidence type="ECO:0000256" key="4">
    <source>
        <dbReference type="ARBA" id="ARBA00022475"/>
    </source>
</evidence>
<evidence type="ECO:0000256" key="1">
    <source>
        <dbReference type="ARBA" id="ARBA00004651"/>
    </source>
</evidence>
<comment type="caution">
    <text evidence="11">The sequence shown here is derived from an EMBL/GenBank/DDBJ whole genome shotgun (WGS) entry which is preliminary data.</text>
</comment>
<dbReference type="Proteomes" id="UP001500928">
    <property type="component" value="Unassembled WGS sequence"/>
</dbReference>
<evidence type="ECO:0000256" key="9">
    <source>
        <dbReference type="SAM" id="Phobius"/>
    </source>
</evidence>
<feature type="region of interest" description="Disordered" evidence="8">
    <location>
        <begin position="305"/>
        <end position="330"/>
    </location>
</feature>
<keyword evidence="5 9" id="KW-0812">Transmembrane</keyword>
<proteinExistence type="inferred from homology"/>
<reference evidence="12" key="1">
    <citation type="journal article" date="2019" name="Int. J. Syst. Evol. Microbiol.">
        <title>The Global Catalogue of Microorganisms (GCM) 10K type strain sequencing project: providing services to taxonomists for standard genome sequencing and annotation.</title>
        <authorList>
            <consortium name="The Broad Institute Genomics Platform"/>
            <consortium name="The Broad Institute Genome Sequencing Center for Infectious Disease"/>
            <person name="Wu L."/>
            <person name="Ma J."/>
        </authorList>
    </citation>
    <scope>NUCLEOTIDE SEQUENCE [LARGE SCALE GENOMIC DNA]</scope>
    <source>
        <strain evidence="12">JCM 17979</strain>
    </source>
</reference>
<keyword evidence="4" id="KW-1003">Cell membrane</keyword>
<keyword evidence="3" id="KW-0813">Transport</keyword>
<keyword evidence="6 9" id="KW-1133">Transmembrane helix</keyword>
<dbReference type="Pfam" id="PF00892">
    <property type="entry name" value="EamA"/>
    <property type="match status" value="1"/>
</dbReference>
<evidence type="ECO:0000256" key="8">
    <source>
        <dbReference type="SAM" id="MobiDB-lite"/>
    </source>
</evidence>
<protein>
    <submittedName>
        <fullName evidence="11">EamA family transporter RarD</fullName>
    </submittedName>
</protein>
<dbReference type="PANTHER" id="PTHR22911">
    <property type="entry name" value="ACYL-MALONYL CONDENSING ENZYME-RELATED"/>
    <property type="match status" value="1"/>
</dbReference>
<evidence type="ECO:0000313" key="12">
    <source>
        <dbReference type="Proteomes" id="UP001500928"/>
    </source>
</evidence>
<evidence type="ECO:0000256" key="5">
    <source>
        <dbReference type="ARBA" id="ARBA00022692"/>
    </source>
</evidence>
<feature type="transmembrane region" description="Helical" evidence="9">
    <location>
        <begin position="251"/>
        <end position="270"/>
    </location>
</feature>
<evidence type="ECO:0000259" key="10">
    <source>
        <dbReference type="Pfam" id="PF00892"/>
    </source>
</evidence>
<keyword evidence="12" id="KW-1185">Reference proteome</keyword>
<dbReference type="NCBIfam" id="TIGR00688">
    <property type="entry name" value="rarD"/>
    <property type="match status" value="1"/>
</dbReference>
<feature type="transmembrane region" description="Helical" evidence="9">
    <location>
        <begin position="116"/>
        <end position="133"/>
    </location>
</feature>
<gene>
    <name evidence="11" type="primary">rarD</name>
    <name evidence="11" type="ORF">GCM10023200_34760</name>
</gene>
<dbReference type="EMBL" id="BAABHO010000028">
    <property type="protein sequence ID" value="GAA4795754.1"/>
    <property type="molecule type" value="Genomic_DNA"/>
</dbReference>
<feature type="transmembrane region" description="Helical" evidence="9">
    <location>
        <begin position="84"/>
        <end position="104"/>
    </location>
</feature>
<dbReference type="PANTHER" id="PTHR22911:SF137">
    <property type="entry name" value="SOLUTE CARRIER FAMILY 35 MEMBER G2-RELATED"/>
    <property type="match status" value="1"/>
</dbReference>